<dbReference type="OrthoDB" id="2354504at2759"/>
<accession>A0A1X2HM72</accession>
<comment type="caution">
    <text evidence="1">The sequence shown here is derived from an EMBL/GenBank/DDBJ whole genome shotgun (WGS) entry which is preliminary data.</text>
</comment>
<protein>
    <submittedName>
        <fullName evidence="1">Uncharacterized protein</fullName>
    </submittedName>
</protein>
<dbReference type="Proteomes" id="UP000242180">
    <property type="component" value="Unassembled WGS sequence"/>
</dbReference>
<reference evidence="1 2" key="1">
    <citation type="submission" date="2016-07" db="EMBL/GenBank/DDBJ databases">
        <title>Pervasive Adenine N6-methylation of Active Genes in Fungi.</title>
        <authorList>
            <consortium name="DOE Joint Genome Institute"/>
            <person name="Mondo S.J."/>
            <person name="Dannebaum R.O."/>
            <person name="Kuo R.C."/>
            <person name="Labutti K."/>
            <person name="Haridas S."/>
            <person name="Kuo A."/>
            <person name="Salamov A."/>
            <person name="Ahrendt S.R."/>
            <person name="Lipzen A."/>
            <person name="Sullivan W."/>
            <person name="Andreopoulos W.B."/>
            <person name="Clum A."/>
            <person name="Lindquist E."/>
            <person name="Daum C."/>
            <person name="Ramamoorthy G.K."/>
            <person name="Gryganskyi A."/>
            <person name="Culley D."/>
            <person name="Magnuson J.K."/>
            <person name="James T.Y."/>
            <person name="O'Malley M.A."/>
            <person name="Stajich J.E."/>
            <person name="Spatafora J.W."/>
            <person name="Visel A."/>
            <person name="Grigoriev I.V."/>
        </authorList>
    </citation>
    <scope>NUCLEOTIDE SEQUENCE [LARGE SCALE GENOMIC DNA]</scope>
    <source>
        <strain evidence="1 2">NRRL 2496</strain>
    </source>
</reference>
<dbReference type="AlphaFoldDB" id="A0A1X2HM72"/>
<name>A0A1X2HM72_SYNRA</name>
<dbReference type="EMBL" id="MCGN01000002">
    <property type="protein sequence ID" value="ORZ00382.1"/>
    <property type="molecule type" value="Genomic_DNA"/>
</dbReference>
<gene>
    <name evidence="1" type="ORF">BCR43DRAFT_485126</name>
</gene>
<proteinExistence type="predicted"/>
<keyword evidence="2" id="KW-1185">Reference proteome</keyword>
<evidence type="ECO:0000313" key="2">
    <source>
        <dbReference type="Proteomes" id="UP000242180"/>
    </source>
</evidence>
<dbReference type="STRING" id="13706.A0A1X2HM72"/>
<evidence type="ECO:0000313" key="1">
    <source>
        <dbReference type="EMBL" id="ORZ00382.1"/>
    </source>
</evidence>
<sequence length="298" mass="34656">MCLTLNRECLLPDDMLQPETMNMLQPDATEIMLNNHPYREQYHFAVLTQYMRQYIRAMQSGHLFLPSSDNSVKPSPLYHSITGRLKTWYHAQQRNVVSALPTAHTFAGVTDSVHLRLCYNAVRLVVLFQFLQLQRLPPHDILIDCLETNLVLLQALQHLRDIGCDQSTYHHMFFAIHNTAKRIYAYDHVPELKPYARDQLWMNLSLLKGTQAYINDVFKVRIYAEKIEQQFSEELQLPLNDLPVMSSGLRLLHAIPSGPEQEDIQQPAIFVFRSKDISRPRPRRQLAKKSRAPAEIRI</sequence>
<dbReference type="InParanoid" id="A0A1X2HM72"/>
<organism evidence="1 2">
    <name type="scientific">Syncephalastrum racemosum</name>
    <name type="common">Filamentous fungus</name>
    <dbReference type="NCBI Taxonomy" id="13706"/>
    <lineage>
        <taxon>Eukaryota</taxon>
        <taxon>Fungi</taxon>
        <taxon>Fungi incertae sedis</taxon>
        <taxon>Mucoromycota</taxon>
        <taxon>Mucoromycotina</taxon>
        <taxon>Mucoromycetes</taxon>
        <taxon>Mucorales</taxon>
        <taxon>Syncephalastraceae</taxon>
        <taxon>Syncephalastrum</taxon>
    </lineage>
</organism>